<keyword evidence="8 10" id="KW-0807">Transducer</keyword>
<dbReference type="SUPFAM" id="SSF58104">
    <property type="entry name" value="Methyl-accepting chemotaxis protein (MCP) signaling domain"/>
    <property type="match status" value="1"/>
</dbReference>
<dbReference type="EMBL" id="CP101508">
    <property type="protein sequence ID" value="UTV28761.1"/>
    <property type="molecule type" value="Genomic_DNA"/>
</dbReference>
<dbReference type="InterPro" id="IPR009056">
    <property type="entry name" value="Cyt_c-like_dom"/>
</dbReference>
<evidence type="ECO:0000256" key="7">
    <source>
        <dbReference type="ARBA" id="ARBA00023136"/>
    </source>
</evidence>
<dbReference type="InterPro" id="IPR004090">
    <property type="entry name" value="Chemotax_Me-accpt_rcpt"/>
</dbReference>
<feature type="domain" description="Cytochrome c" evidence="17">
    <location>
        <begin position="122"/>
        <end position="245"/>
    </location>
</feature>
<dbReference type="SMART" id="SM00304">
    <property type="entry name" value="HAMP"/>
    <property type="match status" value="1"/>
</dbReference>
<feature type="domain" description="T-SNARE coiled-coil homology" evidence="15">
    <location>
        <begin position="448"/>
        <end position="510"/>
    </location>
</feature>
<keyword evidence="3 13" id="KW-0812">Transmembrane</keyword>
<evidence type="ECO:0000256" key="6">
    <source>
        <dbReference type="ARBA" id="ARBA00023004"/>
    </source>
</evidence>
<protein>
    <submittedName>
        <fullName evidence="18">Methyl-accepting chemotaxis protein</fullName>
    </submittedName>
</protein>
<dbReference type="PROSITE" id="PS50885">
    <property type="entry name" value="HAMP"/>
    <property type="match status" value="1"/>
</dbReference>
<evidence type="ECO:0000256" key="11">
    <source>
        <dbReference type="PROSITE-ProRule" id="PRU00433"/>
    </source>
</evidence>
<keyword evidence="5 13" id="KW-1133">Transmembrane helix</keyword>
<evidence type="ECO:0000313" key="18">
    <source>
        <dbReference type="EMBL" id="UTV28761.1"/>
    </source>
</evidence>
<keyword evidence="2" id="KW-0997">Cell inner membrane</keyword>
<dbReference type="PRINTS" id="PR00260">
    <property type="entry name" value="CHEMTRNSDUCR"/>
</dbReference>
<evidence type="ECO:0000256" key="13">
    <source>
        <dbReference type="SAM" id="Phobius"/>
    </source>
</evidence>
<sequence length="539" mass="59215">MRLTIAHKLLLTLFVVFAIVLFTSLAYESRQQKALLESVISEQTLDKAGNYFDSLNMMMLTGTMSQRETLREKVLSHKGIENVRVIRAPAVTKLYGPGFDNQAPVDDFDQRALKGELISETITTDSGKTLLVALPMKASSNYRGTNCVQCHMAEEGEVLGVVRLEYNLGPLYQRVDEQLLITGGIMAAIAATGFLFALTLIRRMIVRPLRRVSSYMKQTSLHQDLSGRLNENRSDEIGELCRSYDQMLDNFTASLQQVQNTSESLTQQANQLISVSADTTSAADSQRLETSEMLTAIDEMQHQQHDVERRTTEAASLSENASNAALEGTRLADDAGADIKHLVTDIENVKVRIDNLNEQSQQVTSILDVIRGIAEQTNLLALNAAIEAARAGEQGRGFAVVAEEVRNLANRTHQATGDIQSIIQALCADCEASASAVEETCQTAYSKMATIEQLSKALSEIGNGIQVVNHHANDIQQQSSAQASMVDSIRTKVETITSHADDTSSRALQSREISVNLEQLVEQLEHLLRQFTLSGDNKA</sequence>
<dbReference type="InterPro" id="IPR003660">
    <property type="entry name" value="HAMP_dom"/>
</dbReference>
<reference evidence="18" key="1">
    <citation type="submission" date="2022-07" db="EMBL/GenBank/DDBJ databases">
        <title>Genome sequencing of Photobacterium atrarenae GJH2-4.</title>
        <authorList>
            <person name="Park S.-J."/>
        </authorList>
    </citation>
    <scope>NUCLEOTIDE SEQUENCE</scope>
    <source>
        <strain evidence="18">GJH2-4</strain>
    </source>
</reference>
<evidence type="ECO:0000256" key="9">
    <source>
        <dbReference type="ARBA" id="ARBA00029447"/>
    </source>
</evidence>
<dbReference type="PANTHER" id="PTHR32089">
    <property type="entry name" value="METHYL-ACCEPTING CHEMOTAXIS PROTEIN MCPB"/>
    <property type="match status" value="1"/>
</dbReference>
<evidence type="ECO:0000259" key="17">
    <source>
        <dbReference type="PROSITE" id="PS51007"/>
    </source>
</evidence>
<proteinExistence type="inferred from homology"/>
<dbReference type="PANTHER" id="PTHR32089:SF119">
    <property type="entry name" value="METHYL-ACCEPTING CHEMOTAXIS PROTEIN CTPL"/>
    <property type="match status" value="1"/>
</dbReference>
<dbReference type="InterPro" id="IPR000727">
    <property type="entry name" value="T_SNARE_dom"/>
</dbReference>
<feature type="domain" description="Methyl-accepting transducer" evidence="14">
    <location>
        <begin position="261"/>
        <end position="497"/>
    </location>
</feature>
<dbReference type="PROSITE" id="PS50111">
    <property type="entry name" value="CHEMOTAXIS_TRANSDUC_2"/>
    <property type="match status" value="1"/>
</dbReference>
<dbReference type="Proteomes" id="UP001057998">
    <property type="component" value="Chromosome 1"/>
</dbReference>
<dbReference type="RefSeq" id="WP_255390080.1">
    <property type="nucleotide sequence ID" value="NZ_CP101508.1"/>
</dbReference>
<organism evidence="18 19">
    <name type="scientific">Photobacterium atrarenae</name>
    <dbReference type="NCBI Taxonomy" id="865757"/>
    <lineage>
        <taxon>Bacteria</taxon>
        <taxon>Pseudomonadati</taxon>
        <taxon>Pseudomonadota</taxon>
        <taxon>Gammaproteobacteria</taxon>
        <taxon>Vibrionales</taxon>
        <taxon>Vibrionaceae</taxon>
        <taxon>Photobacterium</taxon>
    </lineage>
</organism>
<name>A0ABY5GHV6_9GAMM</name>
<keyword evidence="7 13" id="KW-0472">Membrane</keyword>
<evidence type="ECO:0000256" key="3">
    <source>
        <dbReference type="ARBA" id="ARBA00022692"/>
    </source>
</evidence>
<evidence type="ECO:0000313" key="19">
    <source>
        <dbReference type="Proteomes" id="UP001057998"/>
    </source>
</evidence>
<dbReference type="InterPro" id="IPR004089">
    <property type="entry name" value="MCPsignal_dom"/>
</dbReference>
<dbReference type="Gene3D" id="1.10.287.950">
    <property type="entry name" value="Methyl-accepting chemotaxis protein"/>
    <property type="match status" value="1"/>
</dbReference>
<dbReference type="CDD" id="cd06225">
    <property type="entry name" value="HAMP"/>
    <property type="match status" value="1"/>
</dbReference>
<keyword evidence="12" id="KW-0175">Coiled coil</keyword>
<evidence type="ECO:0000256" key="1">
    <source>
        <dbReference type="ARBA" id="ARBA00004429"/>
    </source>
</evidence>
<keyword evidence="2" id="KW-1003">Cell membrane</keyword>
<feature type="coiled-coil region" evidence="12">
    <location>
        <begin position="339"/>
        <end position="366"/>
    </location>
</feature>
<dbReference type="SMART" id="SM00283">
    <property type="entry name" value="MA"/>
    <property type="match status" value="1"/>
</dbReference>
<keyword evidence="4 11" id="KW-0479">Metal-binding</keyword>
<dbReference type="Pfam" id="PF00672">
    <property type="entry name" value="HAMP"/>
    <property type="match status" value="1"/>
</dbReference>
<evidence type="ECO:0000259" key="16">
    <source>
        <dbReference type="PROSITE" id="PS50885"/>
    </source>
</evidence>
<evidence type="ECO:0000256" key="12">
    <source>
        <dbReference type="SAM" id="Coils"/>
    </source>
</evidence>
<dbReference type="Pfam" id="PF00015">
    <property type="entry name" value="MCPsignal"/>
    <property type="match status" value="1"/>
</dbReference>
<evidence type="ECO:0000256" key="5">
    <source>
        <dbReference type="ARBA" id="ARBA00022989"/>
    </source>
</evidence>
<keyword evidence="6 11" id="KW-0408">Iron</keyword>
<feature type="transmembrane region" description="Helical" evidence="13">
    <location>
        <begin position="179"/>
        <end position="201"/>
    </location>
</feature>
<evidence type="ECO:0000256" key="8">
    <source>
        <dbReference type="ARBA" id="ARBA00023224"/>
    </source>
</evidence>
<evidence type="ECO:0000259" key="14">
    <source>
        <dbReference type="PROSITE" id="PS50111"/>
    </source>
</evidence>
<dbReference type="PROSITE" id="PS50192">
    <property type="entry name" value="T_SNARE"/>
    <property type="match status" value="1"/>
</dbReference>
<evidence type="ECO:0000256" key="4">
    <source>
        <dbReference type="ARBA" id="ARBA00022723"/>
    </source>
</evidence>
<keyword evidence="11" id="KW-0349">Heme</keyword>
<keyword evidence="19" id="KW-1185">Reference proteome</keyword>
<dbReference type="PROSITE" id="PS51007">
    <property type="entry name" value="CYTC"/>
    <property type="match status" value="1"/>
</dbReference>
<dbReference type="Gene3D" id="3.30.450.290">
    <property type="match status" value="1"/>
</dbReference>
<comment type="subcellular location">
    <subcellularLocation>
        <location evidence="1">Cell inner membrane</location>
        <topology evidence="1">Multi-pass membrane protein</topology>
    </subcellularLocation>
</comment>
<accession>A0ABY5GHV6</accession>
<feature type="domain" description="HAMP" evidence="16">
    <location>
        <begin position="203"/>
        <end position="256"/>
    </location>
</feature>
<comment type="similarity">
    <text evidence="9">Belongs to the methyl-accepting chemotaxis (MCP) protein family.</text>
</comment>
<gene>
    <name evidence="18" type="ORF">NNL38_05805</name>
</gene>
<evidence type="ECO:0000259" key="15">
    <source>
        <dbReference type="PROSITE" id="PS50192"/>
    </source>
</evidence>
<feature type="coiled-coil region" evidence="12">
    <location>
        <begin position="248"/>
        <end position="275"/>
    </location>
</feature>
<evidence type="ECO:0000256" key="2">
    <source>
        <dbReference type="ARBA" id="ARBA00022519"/>
    </source>
</evidence>
<evidence type="ECO:0000256" key="10">
    <source>
        <dbReference type="PROSITE-ProRule" id="PRU00284"/>
    </source>
</evidence>